<gene>
    <name evidence="1" type="ORF">METZ01_LOCUS379579</name>
</gene>
<proteinExistence type="predicted"/>
<organism evidence="1">
    <name type="scientific">marine metagenome</name>
    <dbReference type="NCBI Taxonomy" id="408172"/>
    <lineage>
        <taxon>unclassified sequences</taxon>
        <taxon>metagenomes</taxon>
        <taxon>ecological metagenomes</taxon>
    </lineage>
</organism>
<dbReference type="Gene3D" id="3.40.50.300">
    <property type="entry name" value="P-loop containing nucleotide triphosphate hydrolases"/>
    <property type="match status" value="1"/>
</dbReference>
<sequence>LNIISIPENGVPTQSLLQIIKNPYLNSGQSNDAVVNDLEARLQKENFPTLYLSQLDHFYNAETAPDITKLVNYLVILSELKEDQFPSAWAKMFSQLLKSLGWMSSSEKSISSREMQCIRTWNECLDELASLDSFIGKLPRYKIAKELQQIASNKLFQVKTKELPIQVLGLAETAGMTFDHLWVMGCHSGCLPAQPNPNPFLPLSLQKKMELPHSDYKRELQFAEQALNRLLLSSQNLVFSYPKWEKENNLQISPLLNNLSQPITEFCDQSSYKVRDHMKSSEKVELWQDKQNIVPLP</sequence>
<evidence type="ECO:0008006" key="2">
    <source>
        <dbReference type="Google" id="ProtNLM"/>
    </source>
</evidence>
<dbReference type="InterPro" id="IPR027417">
    <property type="entry name" value="P-loop_NTPase"/>
</dbReference>
<protein>
    <recommendedName>
        <fullName evidence="2">PD-(D/E)XK endonuclease-like domain-containing protein</fullName>
    </recommendedName>
</protein>
<reference evidence="1" key="1">
    <citation type="submission" date="2018-05" db="EMBL/GenBank/DDBJ databases">
        <authorList>
            <person name="Lanie J.A."/>
            <person name="Ng W.-L."/>
            <person name="Kazmierczak K.M."/>
            <person name="Andrzejewski T.M."/>
            <person name="Davidsen T.M."/>
            <person name="Wayne K.J."/>
            <person name="Tettelin H."/>
            <person name="Glass J.I."/>
            <person name="Rusch D."/>
            <person name="Podicherti R."/>
            <person name="Tsui H.-C.T."/>
            <person name="Winkler M.E."/>
        </authorList>
    </citation>
    <scope>NUCLEOTIDE SEQUENCE</scope>
</reference>
<evidence type="ECO:0000313" key="1">
    <source>
        <dbReference type="EMBL" id="SVD26725.1"/>
    </source>
</evidence>
<dbReference type="SUPFAM" id="SSF52540">
    <property type="entry name" value="P-loop containing nucleoside triphosphate hydrolases"/>
    <property type="match status" value="1"/>
</dbReference>
<dbReference type="AlphaFoldDB" id="A0A382TYG1"/>
<accession>A0A382TYG1</accession>
<dbReference type="EMBL" id="UINC01139897">
    <property type="protein sequence ID" value="SVD26725.1"/>
    <property type="molecule type" value="Genomic_DNA"/>
</dbReference>
<feature type="non-terminal residue" evidence="1">
    <location>
        <position position="297"/>
    </location>
</feature>
<feature type="non-terminal residue" evidence="1">
    <location>
        <position position="1"/>
    </location>
</feature>
<name>A0A382TYG1_9ZZZZ</name>